<dbReference type="GO" id="GO:0045892">
    <property type="term" value="P:negative regulation of DNA-templated transcription"/>
    <property type="evidence" value="ECO:0007669"/>
    <property type="project" value="TreeGrafter"/>
</dbReference>
<evidence type="ECO:0000256" key="1">
    <source>
        <dbReference type="SAM" id="MobiDB-lite"/>
    </source>
</evidence>
<dbReference type="eggNOG" id="KOG3829">
    <property type="taxonomic scope" value="Eukaryota"/>
</dbReference>
<dbReference type="PANTHER" id="PTHR12247">
    <property type="entry name" value="POLYCOMB GROUP PROTEIN"/>
    <property type="match status" value="1"/>
</dbReference>
<dbReference type="InterPro" id="IPR050548">
    <property type="entry name" value="PcG_chromatin_remod_factors"/>
</dbReference>
<feature type="compositionally biased region" description="Basic and acidic residues" evidence="1">
    <location>
        <begin position="406"/>
        <end position="424"/>
    </location>
</feature>
<feature type="domain" description="SAM" evidence="2">
    <location>
        <begin position="253"/>
        <end position="299"/>
    </location>
</feature>
<reference evidence="3 4" key="1">
    <citation type="submission" date="2013-11" db="EMBL/GenBank/DDBJ databases">
        <title>The Damaraland mole rat (Fukomys damarensis) genome and evolution of African mole rats.</title>
        <authorList>
            <person name="Gladyshev V.N."/>
            <person name="Fang X."/>
        </authorList>
    </citation>
    <scope>NUCLEOTIDE SEQUENCE [LARGE SCALE GENOMIC DNA]</scope>
    <source>
        <tissue evidence="3">Liver</tissue>
    </source>
</reference>
<dbReference type="Pfam" id="PF07647">
    <property type="entry name" value="SAM_2"/>
    <property type="match status" value="1"/>
</dbReference>
<dbReference type="GO" id="GO:0042393">
    <property type="term" value="F:histone binding"/>
    <property type="evidence" value="ECO:0007669"/>
    <property type="project" value="TreeGrafter"/>
</dbReference>
<dbReference type="STRING" id="885580.ENSFDAP00000015244"/>
<dbReference type="GO" id="GO:0003682">
    <property type="term" value="F:chromatin binding"/>
    <property type="evidence" value="ECO:0007669"/>
    <property type="project" value="TreeGrafter"/>
</dbReference>
<feature type="region of interest" description="Disordered" evidence="1">
    <location>
        <begin position="363"/>
        <end position="424"/>
    </location>
</feature>
<evidence type="ECO:0000259" key="2">
    <source>
        <dbReference type="PROSITE" id="PS50105"/>
    </source>
</evidence>
<dbReference type="PROSITE" id="PS50105">
    <property type="entry name" value="SAM_DOMAIN"/>
    <property type="match status" value="1"/>
</dbReference>
<feature type="compositionally biased region" description="Basic and acidic residues" evidence="1">
    <location>
        <begin position="120"/>
        <end position="134"/>
    </location>
</feature>
<dbReference type="GO" id="GO:0005634">
    <property type="term" value="C:nucleus"/>
    <property type="evidence" value="ECO:0007669"/>
    <property type="project" value="TreeGrafter"/>
</dbReference>
<dbReference type="Proteomes" id="UP000028990">
    <property type="component" value="Unassembled WGS sequence"/>
</dbReference>
<organism evidence="3 4">
    <name type="scientific">Fukomys damarensis</name>
    <name type="common">Damaraland mole rat</name>
    <name type="synonym">Cryptomys damarensis</name>
    <dbReference type="NCBI Taxonomy" id="885580"/>
    <lineage>
        <taxon>Eukaryota</taxon>
        <taxon>Metazoa</taxon>
        <taxon>Chordata</taxon>
        <taxon>Craniata</taxon>
        <taxon>Vertebrata</taxon>
        <taxon>Euteleostomi</taxon>
        <taxon>Mammalia</taxon>
        <taxon>Eutheria</taxon>
        <taxon>Euarchontoglires</taxon>
        <taxon>Glires</taxon>
        <taxon>Rodentia</taxon>
        <taxon>Hystricomorpha</taxon>
        <taxon>Bathyergidae</taxon>
        <taxon>Fukomys</taxon>
    </lineage>
</organism>
<dbReference type="EMBL" id="KN122563">
    <property type="protein sequence ID" value="KFO29787.1"/>
    <property type="molecule type" value="Genomic_DNA"/>
</dbReference>
<dbReference type="PANTHER" id="PTHR12247:SF89">
    <property type="entry name" value="STERILE ALPHA MOTIF DOMAIN-CONTAINING PROTEIN 7"/>
    <property type="match status" value="1"/>
</dbReference>
<dbReference type="SMART" id="SM00454">
    <property type="entry name" value="SAM"/>
    <property type="match status" value="1"/>
</dbReference>
<accession>A0A091DFF4</accession>
<dbReference type="InterPro" id="IPR001660">
    <property type="entry name" value="SAM"/>
</dbReference>
<dbReference type="CDD" id="cd09579">
    <property type="entry name" value="SAM_Samd7_11"/>
    <property type="match status" value="1"/>
</dbReference>
<feature type="compositionally biased region" description="Basic and acidic residues" evidence="1">
    <location>
        <begin position="368"/>
        <end position="384"/>
    </location>
</feature>
<feature type="region of interest" description="Disordered" evidence="1">
    <location>
        <begin position="106"/>
        <end position="138"/>
    </location>
</feature>
<dbReference type="InterPro" id="IPR013761">
    <property type="entry name" value="SAM/pointed_sf"/>
</dbReference>
<dbReference type="SUPFAM" id="SSF47769">
    <property type="entry name" value="SAM/Pointed domain"/>
    <property type="match status" value="1"/>
</dbReference>
<dbReference type="AlphaFoldDB" id="A0A091DFF4"/>
<keyword evidence="4" id="KW-1185">Reference proteome</keyword>
<evidence type="ECO:0000313" key="4">
    <source>
        <dbReference type="Proteomes" id="UP000028990"/>
    </source>
</evidence>
<proteinExistence type="predicted"/>
<name>A0A091DFF4_FUKDA</name>
<gene>
    <name evidence="3" type="ORF">H920_08774</name>
</gene>
<dbReference type="Gene3D" id="1.10.150.50">
    <property type="entry name" value="Transcription Factor, Ets-1"/>
    <property type="match status" value="1"/>
</dbReference>
<sequence length="424" mass="47619">MTNPVMTVNSLLMASGQQRIPLIPSPFGPPFVDRSELEMYAVYQQRRMEKVTTKGLTGLGVPFLHSSSFPAGPATYHGRSKLPACNLHFQRSAVLLATRPHVLQRWGQKYQPKRSTRNQKPLDSDIESSKRQEEENTLGQMPAIPYEEDDYAKHPKFGVCHNQESSETKEKLTPRIQPAVLQPSRKKPCRVHTTSLEAKPWDCGKEKPAEQESEDCGKENGVCASVPPPCLPGTHALPPPEESPPLDADIKKWTVDDVHDFIRSLPGCSEYAQIFKDHAIDGEILPLLTEEHLRGTMGLKLGPGLKIQSQRPRLVPSNSLRQLRQRSAQVLVLGNQFLSWSPQRQLWGKTTELRDKEKGFRKGANVLKRREESAARESENKHEEDTEMTMDPWPAVPTVDTPVPERGVEEQNAAKETEKKGSQS</sequence>
<evidence type="ECO:0000313" key="3">
    <source>
        <dbReference type="EMBL" id="KFO29787.1"/>
    </source>
</evidence>
<protein>
    <submittedName>
        <fullName evidence="3">Sterile alpha motif domain-containing protein 7</fullName>
    </submittedName>
</protein>